<dbReference type="InterPro" id="IPR005790">
    <property type="entry name" value="DNA_polIII_delta"/>
</dbReference>
<dbReference type="Proteomes" id="UP000271003">
    <property type="component" value="Chromosome"/>
</dbReference>
<dbReference type="PANTHER" id="PTHR34388:SF1">
    <property type="entry name" value="DNA POLYMERASE III SUBUNIT DELTA"/>
    <property type="match status" value="1"/>
</dbReference>
<evidence type="ECO:0000256" key="4">
    <source>
        <dbReference type="ARBA" id="ARBA00022695"/>
    </source>
</evidence>
<keyword evidence="4" id="KW-0548">Nucleotidyltransferase</keyword>
<dbReference type="KEGG" id="sutt:SUTMEG_06150"/>
<dbReference type="NCBIfam" id="TIGR01128">
    <property type="entry name" value="holA"/>
    <property type="match status" value="1"/>
</dbReference>
<dbReference type="Gene3D" id="1.20.272.10">
    <property type="match status" value="1"/>
</dbReference>
<dbReference type="InterPro" id="IPR010372">
    <property type="entry name" value="DNA_pol3_delta_N"/>
</dbReference>
<dbReference type="PANTHER" id="PTHR34388">
    <property type="entry name" value="DNA POLYMERASE III SUBUNIT DELTA"/>
    <property type="match status" value="1"/>
</dbReference>
<protein>
    <recommendedName>
        <fullName evidence="2">DNA polymerase III subunit delta</fullName>
        <ecNumber evidence="1">2.7.7.7</ecNumber>
    </recommendedName>
</protein>
<evidence type="ECO:0000256" key="7">
    <source>
        <dbReference type="ARBA" id="ARBA00034754"/>
    </source>
</evidence>
<dbReference type="RefSeq" id="WP_120176403.1">
    <property type="nucleotide sequence ID" value="NZ_AP018786.1"/>
</dbReference>
<evidence type="ECO:0000256" key="3">
    <source>
        <dbReference type="ARBA" id="ARBA00022679"/>
    </source>
</evidence>
<feature type="domain" description="DNA polymerase III delta N-terminal" evidence="9">
    <location>
        <begin position="22"/>
        <end position="139"/>
    </location>
</feature>
<comment type="catalytic activity">
    <reaction evidence="8">
        <text>DNA(n) + a 2'-deoxyribonucleoside 5'-triphosphate = DNA(n+1) + diphosphate</text>
        <dbReference type="Rhea" id="RHEA:22508"/>
        <dbReference type="Rhea" id="RHEA-COMP:17339"/>
        <dbReference type="Rhea" id="RHEA-COMP:17340"/>
        <dbReference type="ChEBI" id="CHEBI:33019"/>
        <dbReference type="ChEBI" id="CHEBI:61560"/>
        <dbReference type="ChEBI" id="CHEBI:173112"/>
        <dbReference type="EC" id="2.7.7.7"/>
    </reaction>
</comment>
<dbReference type="GO" id="GO:0006261">
    <property type="term" value="P:DNA-templated DNA replication"/>
    <property type="evidence" value="ECO:0007669"/>
    <property type="project" value="TreeGrafter"/>
</dbReference>
<keyword evidence="3" id="KW-0808">Transferase</keyword>
<keyword evidence="6" id="KW-0239">DNA-directed DNA polymerase</keyword>
<dbReference type="GO" id="GO:0003677">
    <property type="term" value="F:DNA binding"/>
    <property type="evidence" value="ECO:0007669"/>
    <property type="project" value="InterPro"/>
</dbReference>
<dbReference type="Gene3D" id="3.40.50.300">
    <property type="entry name" value="P-loop containing nucleotide triphosphate hydrolases"/>
    <property type="match status" value="1"/>
</dbReference>
<evidence type="ECO:0000256" key="6">
    <source>
        <dbReference type="ARBA" id="ARBA00022932"/>
    </source>
</evidence>
<dbReference type="GO" id="GO:0003887">
    <property type="term" value="F:DNA-directed DNA polymerase activity"/>
    <property type="evidence" value="ECO:0007669"/>
    <property type="project" value="UniProtKB-KW"/>
</dbReference>
<dbReference type="SUPFAM" id="SSF48019">
    <property type="entry name" value="post-AAA+ oligomerization domain-like"/>
    <property type="match status" value="1"/>
</dbReference>
<dbReference type="AlphaFoldDB" id="A0A2Z6I8K8"/>
<evidence type="ECO:0000256" key="1">
    <source>
        <dbReference type="ARBA" id="ARBA00012417"/>
    </source>
</evidence>
<reference evidence="10 11" key="1">
    <citation type="journal article" date="2018" name="Int. J. Syst. Evol. Microbiol.">
        <title>Mesosutterella multiformis gen. nov., sp. nov., a member of the family Sutterellaceae and Sutterella megalosphaeroides sp. nov., isolated from human faeces.</title>
        <authorList>
            <person name="Sakamoto M."/>
            <person name="Ikeyama N."/>
            <person name="Kunihiro T."/>
            <person name="Iino T."/>
            <person name="Yuki M."/>
            <person name="Ohkuma M."/>
        </authorList>
    </citation>
    <scope>NUCLEOTIDE SEQUENCE [LARGE SCALE GENOMIC DNA]</scope>
    <source>
        <strain evidence="10 11">6FBBBH3</strain>
    </source>
</reference>
<dbReference type="Gene3D" id="1.10.8.60">
    <property type="match status" value="1"/>
</dbReference>
<dbReference type="OrthoDB" id="9770982at2"/>
<organism evidence="10 11">
    <name type="scientific">Sutterella megalosphaeroides</name>
    <dbReference type="NCBI Taxonomy" id="2494234"/>
    <lineage>
        <taxon>Bacteria</taxon>
        <taxon>Pseudomonadati</taxon>
        <taxon>Pseudomonadota</taxon>
        <taxon>Betaproteobacteria</taxon>
        <taxon>Burkholderiales</taxon>
        <taxon>Sutterellaceae</taxon>
        <taxon>Sutterella</taxon>
    </lineage>
</organism>
<name>A0A2Z6I8K8_9BURK</name>
<dbReference type="SUPFAM" id="SSF52540">
    <property type="entry name" value="P-loop containing nucleoside triphosphate hydrolases"/>
    <property type="match status" value="1"/>
</dbReference>
<dbReference type="CDD" id="cd18138">
    <property type="entry name" value="HLD_clamp_pol_III_delta"/>
    <property type="match status" value="1"/>
</dbReference>
<evidence type="ECO:0000256" key="2">
    <source>
        <dbReference type="ARBA" id="ARBA00017703"/>
    </source>
</evidence>
<comment type="similarity">
    <text evidence="7">Belongs to the DNA polymerase HolA subunit family.</text>
</comment>
<evidence type="ECO:0000259" key="9">
    <source>
        <dbReference type="Pfam" id="PF06144"/>
    </source>
</evidence>
<keyword evidence="5" id="KW-0235">DNA replication</keyword>
<dbReference type="InterPro" id="IPR008921">
    <property type="entry name" value="DNA_pol3_clamp-load_cplx_C"/>
</dbReference>
<gene>
    <name evidence="10" type="primary">holA</name>
    <name evidence="10" type="ORF">SUTMEG_06150</name>
</gene>
<dbReference type="EC" id="2.7.7.7" evidence="1"/>
<evidence type="ECO:0000256" key="5">
    <source>
        <dbReference type="ARBA" id="ARBA00022705"/>
    </source>
</evidence>
<accession>A0A2Z6I8K8</accession>
<dbReference type="InterPro" id="IPR027417">
    <property type="entry name" value="P-loop_NTPase"/>
</dbReference>
<evidence type="ECO:0000313" key="11">
    <source>
        <dbReference type="Proteomes" id="UP000271003"/>
    </source>
</evidence>
<evidence type="ECO:0000313" key="10">
    <source>
        <dbReference type="EMBL" id="BBF22724.1"/>
    </source>
</evidence>
<sequence length="331" mass="36290">MPNAHQLADYLAGRKSLEPFWLVTGADELLKLESVDAIRRRARELGYEDREVLDLSARSDWSQLPDAAAAMGMFASQKIIEVRLASARPGTTGTDVLTKYVAHPYDGVVTIFSVPEVDWQTQKSAWWTAVSRASTVVDCSPVERPALPGWLAKRMARHKQSASREALEAFADLVEGNLLAASQEVEKLALLYPEGELTLDQIEAGVSNCSRFDAASLNKSVSLGEPERAARIVDGLEAQAEALPMVLVFFTGHVRNIAKLRAAYDAGQSRAQGVFATPELQRAARRLTMKKLEAALLILAEIDRLAKGLPVPDRDSDPWVELKSVALFLAR</sequence>
<dbReference type="GO" id="GO:0009360">
    <property type="term" value="C:DNA polymerase III complex"/>
    <property type="evidence" value="ECO:0007669"/>
    <property type="project" value="InterPro"/>
</dbReference>
<proteinExistence type="inferred from homology"/>
<dbReference type="EMBL" id="AP018786">
    <property type="protein sequence ID" value="BBF22724.1"/>
    <property type="molecule type" value="Genomic_DNA"/>
</dbReference>
<keyword evidence="11" id="KW-1185">Reference proteome</keyword>
<evidence type="ECO:0000256" key="8">
    <source>
        <dbReference type="ARBA" id="ARBA00049244"/>
    </source>
</evidence>
<dbReference type="Pfam" id="PF06144">
    <property type="entry name" value="DNA_pol3_delta"/>
    <property type="match status" value="1"/>
</dbReference>